<dbReference type="EMBL" id="KF900656">
    <property type="protein sequence ID" value="AIF02650.1"/>
    <property type="molecule type" value="Genomic_DNA"/>
</dbReference>
<protein>
    <submittedName>
        <fullName evidence="1">Uncharacterized protein</fullName>
    </submittedName>
</protein>
<name>A0A075GHI9_9EURY</name>
<accession>A0A075GHI9</accession>
<reference evidence="1" key="1">
    <citation type="journal article" date="2014" name="Genome Biol. Evol.">
        <title>Pangenome evidence for extensive interdomain horizontal transfer affecting lineage core and shell genes in uncultured planktonic thaumarchaeota and euryarchaeota.</title>
        <authorList>
            <person name="Deschamps P."/>
            <person name="Zivanovic Y."/>
            <person name="Moreira D."/>
            <person name="Rodriguez-Valera F."/>
            <person name="Lopez-Garcia P."/>
        </authorList>
    </citation>
    <scope>NUCLEOTIDE SEQUENCE</scope>
</reference>
<evidence type="ECO:0000313" key="1">
    <source>
        <dbReference type="EMBL" id="AIF02650.1"/>
    </source>
</evidence>
<sequence length="107" mass="11668">MDIPETSKSRESPLLIAVWPVEIGFEVEGTRSCATVASRILLDIIFFSPIVPVNLTRNTELGSFPFIEIEDVSNSAETDCVAPIAKLFSETDCPIGLSEPELVISKN</sequence>
<dbReference type="AlphaFoldDB" id="A0A075GHI9"/>
<proteinExistence type="predicted"/>
<organism evidence="1">
    <name type="scientific">uncultured marine group II/III euryarchaeote KM3_158_C07</name>
    <dbReference type="NCBI Taxonomy" id="1457906"/>
    <lineage>
        <taxon>Archaea</taxon>
        <taxon>Methanobacteriati</taxon>
        <taxon>Methanobacteriota</taxon>
        <taxon>environmental samples</taxon>
    </lineage>
</organism>